<feature type="transmembrane region" description="Helical" evidence="9">
    <location>
        <begin position="6"/>
        <end position="28"/>
    </location>
</feature>
<evidence type="ECO:0000256" key="1">
    <source>
        <dbReference type="ARBA" id="ARBA00004429"/>
    </source>
</evidence>
<comment type="similarity">
    <text evidence="8">Belongs to the TsuA/YedE (TC 9.B.102) family.</text>
</comment>
<dbReference type="AlphaFoldDB" id="A0A140E007"/>
<name>A0A140E007_9BACT</name>
<evidence type="ECO:0000256" key="2">
    <source>
        <dbReference type="ARBA" id="ARBA00022448"/>
    </source>
</evidence>
<evidence type="ECO:0000313" key="10">
    <source>
        <dbReference type="EMBL" id="AMK59619.1"/>
    </source>
</evidence>
<dbReference type="PANTHER" id="PTHR30574:SF1">
    <property type="entry name" value="SULPHUR TRANSPORT DOMAIN-CONTAINING PROTEIN"/>
    <property type="match status" value="1"/>
</dbReference>
<dbReference type="InterPro" id="IPR007272">
    <property type="entry name" value="Sulf_transp_TsuA/YedE"/>
</dbReference>
<accession>A0A140E007</accession>
<sequence>METTFTPGAGVLGGLLIGLASAGLLLANGKIAGISGILGGSLFARAGDLGWRLAFLIGLPLGAWLATRATSDLHGFSITSSPMLLIAGGALVGVGTQLGSGCTSGHGVCGIARGSRRSIVATFAFMAAAGVTVFVVRHVLGSTT</sequence>
<keyword evidence="3" id="KW-1003">Cell membrane</keyword>
<evidence type="ECO:0000256" key="8">
    <source>
        <dbReference type="ARBA" id="ARBA00035655"/>
    </source>
</evidence>
<comment type="subcellular location">
    <subcellularLocation>
        <location evidence="1">Cell inner membrane</location>
        <topology evidence="1">Multi-pass membrane protein</topology>
    </subcellularLocation>
</comment>
<keyword evidence="5 9" id="KW-0812">Transmembrane</keyword>
<reference evidence="10" key="1">
    <citation type="journal article" date="2016" name="Appl. Environ. Microbiol.">
        <title>Functional Metagenomics of a Biostimulated Petroleum-Contaminated Soil Reveals an Extraordinary Diversity of Extradiol Dioxygenases.</title>
        <authorList>
            <person name="Terron-Gonzalez L."/>
            <person name="Martin-Cabello G."/>
            <person name="Ferrer M."/>
            <person name="Santero E."/>
        </authorList>
    </citation>
    <scope>NUCLEOTIDE SEQUENCE</scope>
</reference>
<dbReference type="PANTHER" id="PTHR30574">
    <property type="entry name" value="INNER MEMBRANE PROTEIN YEDE"/>
    <property type="match status" value="1"/>
</dbReference>
<evidence type="ECO:0000256" key="3">
    <source>
        <dbReference type="ARBA" id="ARBA00022475"/>
    </source>
</evidence>
<protein>
    <submittedName>
        <fullName evidence="10">YeeE/YedE family protein</fullName>
    </submittedName>
</protein>
<proteinExistence type="inferred from homology"/>
<keyword evidence="4" id="KW-0997">Cell inner membrane</keyword>
<evidence type="ECO:0000256" key="4">
    <source>
        <dbReference type="ARBA" id="ARBA00022519"/>
    </source>
</evidence>
<evidence type="ECO:0000256" key="5">
    <source>
        <dbReference type="ARBA" id="ARBA00022692"/>
    </source>
</evidence>
<keyword evidence="7 9" id="KW-0472">Membrane</keyword>
<feature type="transmembrane region" description="Helical" evidence="9">
    <location>
        <begin position="119"/>
        <end position="140"/>
    </location>
</feature>
<feature type="transmembrane region" description="Helical" evidence="9">
    <location>
        <begin position="73"/>
        <end position="98"/>
    </location>
</feature>
<evidence type="ECO:0000256" key="7">
    <source>
        <dbReference type="ARBA" id="ARBA00023136"/>
    </source>
</evidence>
<keyword evidence="2" id="KW-0813">Transport</keyword>
<evidence type="ECO:0000256" key="9">
    <source>
        <dbReference type="SAM" id="Phobius"/>
    </source>
</evidence>
<feature type="transmembrane region" description="Helical" evidence="9">
    <location>
        <begin position="49"/>
        <end position="67"/>
    </location>
</feature>
<dbReference type="GO" id="GO:0005886">
    <property type="term" value="C:plasma membrane"/>
    <property type="evidence" value="ECO:0007669"/>
    <property type="project" value="UniProtKB-SubCell"/>
</dbReference>
<dbReference type="EMBL" id="KU144996">
    <property type="protein sequence ID" value="AMK59619.1"/>
    <property type="molecule type" value="Genomic_DNA"/>
</dbReference>
<organism evidence="10">
    <name type="scientific">uncultured bacterium UPO76</name>
    <dbReference type="NCBI Taxonomy" id="1776993"/>
    <lineage>
        <taxon>Bacteria</taxon>
        <taxon>environmental samples</taxon>
    </lineage>
</organism>
<evidence type="ECO:0000256" key="6">
    <source>
        <dbReference type="ARBA" id="ARBA00022989"/>
    </source>
</evidence>
<keyword evidence="6 9" id="KW-1133">Transmembrane helix</keyword>